<gene>
    <name evidence="1" type="primary">PRP24</name>
    <name evidence="1" type="ORF">EV182_003011</name>
</gene>
<evidence type="ECO:0000313" key="2">
    <source>
        <dbReference type="Proteomes" id="UP001145114"/>
    </source>
</evidence>
<dbReference type="EMBL" id="JAMZIH010005851">
    <property type="protein sequence ID" value="KAJ1674570.1"/>
    <property type="molecule type" value="Genomic_DNA"/>
</dbReference>
<evidence type="ECO:0000313" key="1">
    <source>
        <dbReference type="EMBL" id="KAJ1674570.1"/>
    </source>
</evidence>
<proteinExistence type="predicted"/>
<feature type="non-terminal residue" evidence="1">
    <location>
        <position position="873"/>
    </location>
</feature>
<sequence length="873" mass="99460">MDAKQTNASSNGGRPALDGSSDNVDQLIKLQGFIEALPDKLAQSPYQYDLYTEWIGMLKTLDDKDMLRSARETIHAHLALTEAMWKEWIEDEKSELASSDHKDYLRILKVFDDATAEYLTSGLWLDYLDFYDQHRTEIDAAHPGLDIYDRALRAFLHHYTDMGKIWNRYKDRLTASLEDQSADNADELKDRLNKLYIECLGIPHETIDQTFAGYSTFVTTHMHIDYERQMVKVNKIYSATKRLCESRENYERQLEPAGHAWSVYRNYLEFLFKIRQPDYDEIRTVYERALVYNYFDPAVWDEYLTFLETHAFDNGEIKTVIDRSLRNCPHSGVLWGHLLLYAEMTADLALIQNSFDRCIQTHALDRSVDDMAEFLVFRLDVVRRTALSNEPTDAEARQYVQGVCAETLAVLDQLFPESPDPYYRVEKYCSFILAKLLGNIDSAQSVWKSRGRRHKSNSEYWLQYTQFLREHVSASAARTAYKQASSRALDWPERLYDSWKQFEHETGSVETYRQAVAKIQLQRKTIERKREVEYYEQQQQQQQQHEEVKLISSSSKRKSSADEHSNTPEDVSCKDIARASKRNRTASNESSVADKMTVLVSRLPPGTKAAELKLHFSQCGNVRNVQIVRDERDNYGYVTFTSTDGANKALSFDNSEFNGSIINVKPHAGECPDPTTLFVCNFCKDVQKSALRQLFKSYGEVVNIRMPPGDRQFAYIQFGDSEAAARALESDGTELTPGMPLSVAISNPKKKSKKMAGPSEKWQGSTDPNSAGSQSVRLTNFNPATSDDTLRAICQEVAVVLRLHRNKRGDKVFIDVDSQAAALSVVEKFDEMELDGSRLSANLVVKQPEVTAATKTAPPPPPPPASAPSEGRE</sequence>
<reference evidence="1" key="1">
    <citation type="submission" date="2022-06" db="EMBL/GenBank/DDBJ databases">
        <title>Phylogenomic reconstructions and comparative analyses of Kickxellomycotina fungi.</title>
        <authorList>
            <person name="Reynolds N.K."/>
            <person name="Stajich J.E."/>
            <person name="Barry K."/>
            <person name="Grigoriev I.V."/>
            <person name="Crous P."/>
            <person name="Smith M.E."/>
        </authorList>
    </citation>
    <scope>NUCLEOTIDE SEQUENCE</scope>
    <source>
        <strain evidence="1">RSA 2271</strain>
    </source>
</reference>
<organism evidence="1 2">
    <name type="scientific">Spiromyces aspiralis</name>
    <dbReference type="NCBI Taxonomy" id="68401"/>
    <lineage>
        <taxon>Eukaryota</taxon>
        <taxon>Fungi</taxon>
        <taxon>Fungi incertae sedis</taxon>
        <taxon>Zoopagomycota</taxon>
        <taxon>Kickxellomycotina</taxon>
        <taxon>Kickxellomycetes</taxon>
        <taxon>Kickxellales</taxon>
        <taxon>Kickxellaceae</taxon>
        <taxon>Spiromyces</taxon>
    </lineage>
</organism>
<comment type="caution">
    <text evidence="1">The sequence shown here is derived from an EMBL/GenBank/DDBJ whole genome shotgun (WGS) entry which is preliminary data.</text>
</comment>
<protein>
    <submittedName>
        <fullName evidence="1">Splicing factor</fullName>
    </submittedName>
</protein>
<name>A0ACC1HD88_9FUNG</name>
<accession>A0ACC1HD88</accession>
<keyword evidence="2" id="KW-1185">Reference proteome</keyword>
<dbReference type="Proteomes" id="UP001145114">
    <property type="component" value="Unassembled WGS sequence"/>
</dbReference>